<proteinExistence type="inferred from homology"/>
<dbReference type="PANTHER" id="PTHR10589:SF16">
    <property type="entry name" value="UBIQUITIN CARBOXYL-TERMINAL HYDROLASE ISOZYME L5"/>
    <property type="match status" value="1"/>
</dbReference>
<keyword evidence="11" id="KW-1185">Reference proteome</keyword>
<evidence type="ECO:0000256" key="7">
    <source>
        <dbReference type="ARBA" id="ARBA00022807"/>
    </source>
</evidence>
<dbReference type="Proteomes" id="UP000605846">
    <property type="component" value="Unassembled WGS sequence"/>
</dbReference>
<dbReference type="InterPro" id="IPR001578">
    <property type="entry name" value="Peptidase_C12_UCH"/>
</dbReference>
<dbReference type="PANTHER" id="PTHR10589">
    <property type="entry name" value="UBIQUITIN CARBOXYL-TERMINAL HYDROLASE"/>
    <property type="match status" value="1"/>
</dbReference>
<comment type="similarity">
    <text evidence="2 8">Belongs to the peptidase C12 family.</text>
</comment>
<evidence type="ECO:0000256" key="3">
    <source>
        <dbReference type="ARBA" id="ARBA00012759"/>
    </source>
</evidence>
<dbReference type="OrthoDB" id="1924260at2759"/>
<dbReference type="Gene3D" id="3.40.532.10">
    <property type="entry name" value="Peptidase C12, ubiquitin carboxyl-terminal hydrolase"/>
    <property type="match status" value="1"/>
</dbReference>
<keyword evidence="7 8" id="KW-0788">Thiol protease</keyword>
<evidence type="ECO:0000256" key="8">
    <source>
        <dbReference type="PROSITE-ProRule" id="PRU01393"/>
    </source>
</evidence>
<dbReference type="AlphaFoldDB" id="A0A8H7BXN0"/>
<evidence type="ECO:0000256" key="5">
    <source>
        <dbReference type="ARBA" id="ARBA00022786"/>
    </source>
</evidence>
<dbReference type="EMBL" id="JABAYA010000058">
    <property type="protein sequence ID" value="KAF7727357.1"/>
    <property type="molecule type" value="Genomic_DNA"/>
</dbReference>
<evidence type="ECO:0000313" key="11">
    <source>
        <dbReference type="Proteomes" id="UP000605846"/>
    </source>
</evidence>
<dbReference type="SUPFAM" id="SSF54001">
    <property type="entry name" value="Cysteine proteinases"/>
    <property type="match status" value="1"/>
</dbReference>
<dbReference type="Pfam" id="PF01088">
    <property type="entry name" value="Peptidase_C12"/>
    <property type="match status" value="1"/>
</dbReference>
<comment type="caution">
    <text evidence="10">The sequence shown here is derived from an EMBL/GenBank/DDBJ whole genome shotgun (WGS) entry which is preliminary data.</text>
</comment>
<dbReference type="GO" id="GO:0006511">
    <property type="term" value="P:ubiquitin-dependent protein catabolic process"/>
    <property type="evidence" value="ECO:0007669"/>
    <property type="project" value="UniProtKB-UniRule"/>
</dbReference>
<gene>
    <name evidence="10" type="primary">UCHL5_3</name>
    <name evidence="10" type="ORF">EC973_007600</name>
</gene>
<reference evidence="10" key="1">
    <citation type="submission" date="2020-01" db="EMBL/GenBank/DDBJ databases">
        <title>Genome Sequencing of Three Apophysomyces-Like Fungal Strains Confirms a Novel Fungal Genus in the Mucoromycota with divergent Burkholderia-like Endosymbiotic Bacteria.</title>
        <authorList>
            <person name="Stajich J.E."/>
            <person name="Macias A.M."/>
            <person name="Carter-House D."/>
            <person name="Lovett B."/>
            <person name="Kasson L.R."/>
            <person name="Berry K."/>
            <person name="Grigoriev I."/>
            <person name="Chang Y."/>
            <person name="Spatafora J."/>
            <person name="Kasson M.T."/>
        </authorList>
    </citation>
    <scope>NUCLEOTIDE SEQUENCE</scope>
    <source>
        <strain evidence="10">NRRL A-21654</strain>
    </source>
</reference>
<dbReference type="GO" id="GO:0016579">
    <property type="term" value="P:protein deubiquitination"/>
    <property type="evidence" value="ECO:0007669"/>
    <property type="project" value="TreeGrafter"/>
</dbReference>
<evidence type="ECO:0000256" key="4">
    <source>
        <dbReference type="ARBA" id="ARBA00022670"/>
    </source>
</evidence>
<evidence type="ECO:0000313" key="10">
    <source>
        <dbReference type="EMBL" id="KAF7727357.1"/>
    </source>
</evidence>
<feature type="domain" description="UCH catalytic" evidence="9">
    <location>
        <begin position="1"/>
        <end position="161"/>
    </location>
</feature>
<feature type="active site" description="Nucleophile" evidence="8">
    <location>
        <position position="43"/>
    </location>
</feature>
<evidence type="ECO:0000259" key="9">
    <source>
        <dbReference type="PROSITE" id="PS52048"/>
    </source>
</evidence>
<feature type="site" description="Transition state stabilizer" evidence="8">
    <location>
        <position position="37"/>
    </location>
</feature>
<dbReference type="GO" id="GO:0005737">
    <property type="term" value="C:cytoplasm"/>
    <property type="evidence" value="ECO:0007669"/>
    <property type="project" value="TreeGrafter"/>
</dbReference>
<dbReference type="InterPro" id="IPR038765">
    <property type="entry name" value="Papain-like_cys_pep_sf"/>
</dbReference>
<sequence>MGSILGLIFAYSYEEDPLPEDCGKEDPDRDAVVFSCQVVTNVCATLALLGVLLNCYASVDIGDFLREFKEFTAGFDGVMRGMAVGNSEKFRTTHNSFASAQMKAEQTLSDYDVVGNSMLEEEDIYHYISYVPIGGYIWELDGMKRYPRLVINMTGYKCLSL</sequence>
<protein>
    <recommendedName>
        <fullName evidence="3 8">ubiquitinyl hydrolase 1</fullName>
        <ecNumber evidence="3 8">3.4.19.12</ecNumber>
    </recommendedName>
</protein>
<feature type="active site" description="Proton donor" evidence="8">
    <location>
        <position position="126"/>
    </location>
</feature>
<name>A0A8H7BXN0_9FUNG</name>
<keyword evidence="5 8" id="KW-0833">Ubl conjugation pathway</keyword>
<accession>A0A8H7BXN0</accession>
<keyword evidence="4 8" id="KW-0645">Protease</keyword>
<organism evidence="10 11">
    <name type="scientific">Apophysomyces ossiformis</name>
    <dbReference type="NCBI Taxonomy" id="679940"/>
    <lineage>
        <taxon>Eukaryota</taxon>
        <taxon>Fungi</taxon>
        <taxon>Fungi incertae sedis</taxon>
        <taxon>Mucoromycota</taxon>
        <taxon>Mucoromycotina</taxon>
        <taxon>Mucoromycetes</taxon>
        <taxon>Mucorales</taxon>
        <taxon>Mucorineae</taxon>
        <taxon>Mucoraceae</taxon>
        <taxon>Apophysomyces</taxon>
    </lineage>
</organism>
<dbReference type="GO" id="GO:0004843">
    <property type="term" value="F:cysteine-type deubiquitinase activity"/>
    <property type="evidence" value="ECO:0007669"/>
    <property type="project" value="UniProtKB-UniRule"/>
</dbReference>
<evidence type="ECO:0000256" key="2">
    <source>
        <dbReference type="ARBA" id="ARBA00009326"/>
    </source>
</evidence>
<comment type="catalytic activity">
    <reaction evidence="1 8">
        <text>Thiol-dependent hydrolysis of ester, thioester, amide, peptide and isopeptide bonds formed by the C-terminal Gly of ubiquitin (a 76-residue protein attached to proteins as an intracellular targeting signal).</text>
        <dbReference type="EC" id="3.4.19.12"/>
    </reaction>
</comment>
<evidence type="ECO:0000256" key="6">
    <source>
        <dbReference type="ARBA" id="ARBA00022801"/>
    </source>
</evidence>
<dbReference type="InterPro" id="IPR036959">
    <property type="entry name" value="Peptidase_C12_UCH_sf"/>
</dbReference>
<evidence type="ECO:0000256" key="1">
    <source>
        <dbReference type="ARBA" id="ARBA00000707"/>
    </source>
</evidence>
<feature type="site" description="Important for enzyme activity" evidence="8">
    <location>
        <position position="141"/>
    </location>
</feature>
<dbReference type="EC" id="3.4.19.12" evidence="3 8"/>
<dbReference type="PROSITE" id="PS52048">
    <property type="entry name" value="UCH_DOMAIN"/>
    <property type="match status" value="1"/>
</dbReference>
<keyword evidence="6 8" id="KW-0378">Hydrolase</keyword>